<sequence length="248" mass="28206">MADNIHLGVLTGISYVTGLDYYKRINEYFMRIRNPIYSLSPNPNLVFASVDCDKYVHLLEKRQFDKVSNHLMEGVKKLVDSGCNYLAIASNTGHICYEDVKQKYPTLNIIHIADCIARELKKKSYVNVGLVGTKPTMEENYLISRLELHGIKTIVPDSVKDRIKIYDIICNELSYNIFKDDSRKCIVNIIKKLISNNTNACILGCTEIELLVKQNDMDNVKLLPSAEIHIRCIANLLLGKLSLLEIQP</sequence>
<comment type="similarity">
    <text evidence="1">Belongs to the aspartate/glutamate racemases family.</text>
</comment>
<dbReference type="PANTHER" id="PTHR21198:SF7">
    <property type="entry name" value="ASPARTATE-GLUTAMATE RACEMASE FAMILY"/>
    <property type="match status" value="1"/>
</dbReference>
<name>A0A381UDP3_9ZZZZ</name>
<keyword evidence="2" id="KW-0413">Isomerase</keyword>
<dbReference type="SUPFAM" id="SSF53681">
    <property type="entry name" value="Aspartate/glutamate racemase"/>
    <property type="match status" value="2"/>
</dbReference>
<organism evidence="3">
    <name type="scientific">marine metagenome</name>
    <dbReference type="NCBI Taxonomy" id="408172"/>
    <lineage>
        <taxon>unclassified sequences</taxon>
        <taxon>metagenomes</taxon>
        <taxon>ecological metagenomes</taxon>
    </lineage>
</organism>
<dbReference type="PANTHER" id="PTHR21198">
    <property type="entry name" value="GLUTAMATE RACEMASE"/>
    <property type="match status" value="1"/>
</dbReference>
<dbReference type="InterPro" id="IPR001920">
    <property type="entry name" value="Asp/Glu_race"/>
</dbReference>
<proteinExistence type="inferred from homology"/>
<gene>
    <name evidence="3" type="ORF">METZ01_LOCUS79186</name>
</gene>
<dbReference type="AlphaFoldDB" id="A0A381UDP3"/>
<dbReference type="InterPro" id="IPR004380">
    <property type="entry name" value="Asp_race"/>
</dbReference>
<dbReference type="EMBL" id="UINC01006240">
    <property type="protein sequence ID" value="SVA26332.1"/>
    <property type="molecule type" value="Genomic_DNA"/>
</dbReference>
<dbReference type="InterPro" id="IPR015942">
    <property type="entry name" value="Asp/Glu/hydantoin_racemase"/>
</dbReference>
<dbReference type="NCBIfam" id="TIGR00035">
    <property type="entry name" value="asp_race"/>
    <property type="match status" value="1"/>
</dbReference>
<dbReference type="Pfam" id="PF01177">
    <property type="entry name" value="Asp_Glu_race"/>
    <property type="match status" value="1"/>
</dbReference>
<evidence type="ECO:0000256" key="1">
    <source>
        <dbReference type="ARBA" id="ARBA00007847"/>
    </source>
</evidence>
<evidence type="ECO:0008006" key="4">
    <source>
        <dbReference type="Google" id="ProtNLM"/>
    </source>
</evidence>
<dbReference type="Gene3D" id="3.40.50.1860">
    <property type="match status" value="2"/>
</dbReference>
<protein>
    <recommendedName>
        <fullName evidence="4">Aspartate racemase</fullName>
    </recommendedName>
</protein>
<reference evidence="3" key="1">
    <citation type="submission" date="2018-05" db="EMBL/GenBank/DDBJ databases">
        <authorList>
            <person name="Lanie J.A."/>
            <person name="Ng W.-L."/>
            <person name="Kazmierczak K.M."/>
            <person name="Andrzejewski T.M."/>
            <person name="Davidsen T.M."/>
            <person name="Wayne K.J."/>
            <person name="Tettelin H."/>
            <person name="Glass J.I."/>
            <person name="Rusch D."/>
            <person name="Podicherti R."/>
            <person name="Tsui H.-C.T."/>
            <person name="Winkler M.E."/>
        </authorList>
    </citation>
    <scope>NUCLEOTIDE SEQUENCE</scope>
</reference>
<accession>A0A381UDP3</accession>
<evidence type="ECO:0000256" key="2">
    <source>
        <dbReference type="ARBA" id="ARBA00023235"/>
    </source>
</evidence>
<evidence type="ECO:0000313" key="3">
    <source>
        <dbReference type="EMBL" id="SVA26332.1"/>
    </source>
</evidence>
<dbReference type="GO" id="GO:0047661">
    <property type="term" value="F:amino-acid racemase activity"/>
    <property type="evidence" value="ECO:0007669"/>
    <property type="project" value="InterPro"/>
</dbReference>